<feature type="compositionally biased region" description="Basic and acidic residues" evidence="9">
    <location>
        <begin position="8"/>
        <end position="27"/>
    </location>
</feature>
<dbReference type="Pfam" id="PF21343">
    <property type="entry name" value="ACAD9-ACADV_C"/>
    <property type="match status" value="1"/>
</dbReference>
<comment type="similarity">
    <text evidence="3">Belongs to the acyl-CoA dehydrogenase family.</text>
</comment>
<dbReference type="FunFam" id="1.20.140.10:FF:000019">
    <property type="entry name" value="Acyl-CoA dehydrogenase"/>
    <property type="match status" value="1"/>
</dbReference>
<proteinExistence type="inferred from homology"/>
<evidence type="ECO:0000256" key="7">
    <source>
        <dbReference type="ARBA" id="ARBA00023002"/>
    </source>
</evidence>
<dbReference type="GO" id="GO:0050660">
    <property type="term" value="F:flavin adenine dinucleotide binding"/>
    <property type="evidence" value="ECO:0007669"/>
    <property type="project" value="InterPro"/>
</dbReference>
<dbReference type="PANTHER" id="PTHR43884:SF9">
    <property type="entry name" value="COMPLEX I ASSEMBLY FACTOR ACAD9, MITOCHONDRIAL"/>
    <property type="match status" value="1"/>
</dbReference>
<dbReference type="GO" id="GO:0005739">
    <property type="term" value="C:mitochondrion"/>
    <property type="evidence" value="ECO:0007669"/>
    <property type="project" value="UniProtKB-SubCell"/>
</dbReference>
<dbReference type="InterPro" id="IPR046373">
    <property type="entry name" value="Acyl-CoA_Oxase/DH_mid-dom_sf"/>
</dbReference>
<dbReference type="Gene3D" id="2.40.110.10">
    <property type="entry name" value="Butyryl-CoA Dehydrogenase, subunit A, domain 2"/>
    <property type="match status" value="1"/>
</dbReference>
<dbReference type="InterPro" id="IPR009075">
    <property type="entry name" value="AcylCo_DH/oxidase_C"/>
</dbReference>
<dbReference type="Gene3D" id="1.20.140.10">
    <property type="entry name" value="Butyryl-CoA Dehydrogenase, subunit A, domain 3"/>
    <property type="match status" value="2"/>
</dbReference>
<dbReference type="PANTHER" id="PTHR43884">
    <property type="entry name" value="ACYL-COA DEHYDROGENASE"/>
    <property type="match status" value="1"/>
</dbReference>
<accession>A0A1J5QLY5</accession>
<evidence type="ECO:0000256" key="2">
    <source>
        <dbReference type="ARBA" id="ARBA00004173"/>
    </source>
</evidence>
<evidence type="ECO:0000259" key="13">
    <source>
        <dbReference type="Pfam" id="PF21343"/>
    </source>
</evidence>
<evidence type="ECO:0000256" key="5">
    <source>
        <dbReference type="ARBA" id="ARBA00022827"/>
    </source>
</evidence>
<dbReference type="SUPFAM" id="SSF56645">
    <property type="entry name" value="Acyl-CoA dehydrogenase NM domain-like"/>
    <property type="match status" value="1"/>
</dbReference>
<dbReference type="FunFam" id="1.10.540.10:FF:000001">
    <property type="entry name" value="Very long-chain-specific acyl-CoA dehydrogenase, mitochondrial"/>
    <property type="match status" value="1"/>
</dbReference>
<dbReference type="GO" id="GO:0006631">
    <property type="term" value="P:fatty acid metabolic process"/>
    <property type="evidence" value="ECO:0007669"/>
    <property type="project" value="UniProtKB-ARBA"/>
</dbReference>
<evidence type="ECO:0000313" key="14">
    <source>
        <dbReference type="EMBL" id="OIQ77037.1"/>
    </source>
</evidence>
<dbReference type="Pfam" id="PF00441">
    <property type="entry name" value="Acyl-CoA_dh_1"/>
    <property type="match status" value="1"/>
</dbReference>
<sequence>MSATPEQRTSRPDPSEREAREVAESAREAGWSRPSFAKGLYLGELDLSLIHPFPEPDPAAAARGEAFLADVEAFCATLDGSRIEREDRIPDEYLAGLTELGAFGIKIPQAYGGLGLPLLYYGRALMLISTVHPSLGALLSAHQSIGVPEPVRMFGSEEQKREFLPRCAKGAVSAFLLTEPDVGSDPARLGATAVPTEDGAAYLLNGVKLWTTNGPIAELLVVMAQVPSSEGHRGGISAFVVEADTPGITVENRNAFMGLKGMENGVTRFHQVRVPTANRVGAEGQGLKIALSTLNTGRLSIPAICAGGGKWALKIAREWSAERVQWGKPVGEHEAVAKKIAFIAATVFALESVFELSAGLADAGLKDVRIEAALAKLWASEMGYAVADDLVQVRGGRGYETADSLAARGERAAPVEQLLRDMRINRIFEGSSEIMRLLIAREAVDAHLSAAGDLASADTSARAKAMAAVHATGFYARWLPQLVTGTGSRPGAYGEFGPLATHLRYVERSSRAVARRTFYAMARWQTKLEQKQALLGRIVDIGAELFAMSAVCTRAESMRLQDPTTGASAYALADAFCRQSRVRVDDLFRQLSHSTDASDRALARAVLDGKVRWLEHGVMDPSEGTGPWIAATGSGPSTRENVRRRYR</sequence>
<comment type="subcellular location">
    <subcellularLocation>
        <location evidence="2">Mitochondrion</location>
    </subcellularLocation>
</comment>
<feature type="region of interest" description="Disordered" evidence="9">
    <location>
        <begin position="1"/>
        <end position="30"/>
    </location>
</feature>
<organism evidence="14">
    <name type="scientific">mine drainage metagenome</name>
    <dbReference type="NCBI Taxonomy" id="410659"/>
    <lineage>
        <taxon>unclassified sequences</taxon>
        <taxon>metagenomes</taxon>
        <taxon>ecological metagenomes</taxon>
    </lineage>
</organism>
<keyword evidence="6" id="KW-0809">Transit peptide</keyword>
<feature type="domain" description="Acyl-CoA dehydrogenase/oxidase C-terminal" evidence="10">
    <location>
        <begin position="284"/>
        <end position="442"/>
    </location>
</feature>
<feature type="domain" description="ACAD9/ACADV-like C-terminal" evidence="13">
    <location>
        <begin position="521"/>
        <end position="597"/>
    </location>
</feature>
<dbReference type="InterPro" id="IPR013786">
    <property type="entry name" value="AcylCoA_DH/ox_N"/>
</dbReference>
<dbReference type="InterPro" id="IPR049448">
    <property type="entry name" value="ACAD9/ACADV-like_C"/>
</dbReference>
<gene>
    <name evidence="14" type="primary">mmgC_22</name>
    <name evidence="14" type="ORF">GALL_412750</name>
</gene>
<evidence type="ECO:0000256" key="4">
    <source>
        <dbReference type="ARBA" id="ARBA00022630"/>
    </source>
</evidence>
<dbReference type="Gene3D" id="1.10.540.10">
    <property type="entry name" value="Acyl-CoA dehydrogenase/oxidase, N-terminal domain"/>
    <property type="match status" value="1"/>
</dbReference>
<feature type="region of interest" description="Disordered" evidence="9">
    <location>
        <begin position="624"/>
        <end position="647"/>
    </location>
</feature>
<protein>
    <submittedName>
        <fullName evidence="14">Acyl-CoA dehydrogenase</fullName>
        <ecNumber evidence="14">1.3.99.-</ecNumber>
    </submittedName>
</protein>
<keyword evidence="5" id="KW-0274">FAD</keyword>
<comment type="cofactor">
    <cofactor evidence="1">
        <name>FAD</name>
        <dbReference type="ChEBI" id="CHEBI:57692"/>
    </cofactor>
</comment>
<reference evidence="14" key="1">
    <citation type="submission" date="2016-10" db="EMBL/GenBank/DDBJ databases">
        <title>Sequence of Gallionella enrichment culture.</title>
        <authorList>
            <person name="Poehlein A."/>
            <person name="Muehling M."/>
            <person name="Daniel R."/>
        </authorList>
    </citation>
    <scope>NUCLEOTIDE SEQUENCE</scope>
</reference>
<dbReference type="InterPro" id="IPR006091">
    <property type="entry name" value="Acyl-CoA_Oxase/DH_mid-dom"/>
</dbReference>
<dbReference type="EC" id="1.3.99.-" evidence="14"/>
<evidence type="ECO:0000259" key="10">
    <source>
        <dbReference type="Pfam" id="PF00441"/>
    </source>
</evidence>
<keyword evidence="8" id="KW-0496">Mitochondrion</keyword>
<dbReference type="GO" id="GO:0003995">
    <property type="term" value="F:acyl-CoA dehydrogenase activity"/>
    <property type="evidence" value="ECO:0007669"/>
    <property type="project" value="TreeGrafter"/>
</dbReference>
<dbReference type="InterPro" id="IPR036250">
    <property type="entry name" value="AcylCo_DH-like_C"/>
</dbReference>
<feature type="domain" description="Acyl-CoA dehydrogenase/oxidase N-terminal" evidence="12">
    <location>
        <begin position="71"/>
        <end position="170"/>
    </location>
</feature>
<evidence type="ECO:0000259" key="11">
    <source>
        <dbReference type="Pfam" id="PF02770"/>
    </source>
</evidence>
<keyword evidence="4" id="KW-0285">Flavoprotein</keyword>
<dbReference type="Pfam" id="PF02770">
    <property type="entry name" value="Acyl-CoA_dh_M"/>
    <property type="match status" value="1"/>
</dbReference>
<feature type="domain" description="Acyl-CoA oxidase/dehydrogenase middle" evidence="11">
    <location>
        <begin position="174"/>
        <end position="272"/>
    </location>
</feature>
<evidence type="ECO:0000256" key="6">
    <source>
        <dbReference type="ARBA" id="ARBA00022946"/>
    </source>
</evidence>
<keyword evidence="7 14" id="KW-0560">Oxidoreductase</keyword>
<dbReference type="InterPro" id="IPR037069">
    <property type="entry name" value="AcylCoA_DH/ox_N_sf"/>
</dbReference>
<dbReference type="Pfam" id="PF02771">
    <property type="entry name" value="Acyl-CoA_dh_N"/>
    <property type="match status" value="1"/>
</dbReference>
<comment type="caution">
    <text evidence="14">The sequence shown here is derived from an EMBL/GenBank/DDBJ whole genome shotgun (WGS) entry which is preliminary data.</text>
</comment>
<dbReference type="AlphaFoldDB" id="A0A1J5QLY5"/>
<evidence type="ECO:0000256" key="3">
    <source>
        <dbReference type="ARBA" id="ARBA00009347"/>
    </source>
</evidence>
<dbReference type="EMBL" id="MLJW01001711">
    <property type="protein sequence ID" value="OIQ77037.1"/>
    <property type="molecule type" value="Genomic_DNA"/>
</dbReference>
<dbReference type="SUPFAM" id="SSF47203">
    <property type="entry name" value="Acyl-CoA dehydrogenase C-terminal domain-like"/>
    <property type="match status" value="1"/>
</dbReference>
<dbReference type="InterPro" id="IPR009100">
    <property type="entry name" value="AcylCoA_DH/oxidase_NM_dom_sf"/>
</dbReference>
<evidence type="ECO:0000256" key="9">
    <source>
        <dbReference type="SAM" id="MobiDB-lite"/>
    </source>
</evidence>
<evidence type="ECO:0000259" key="12">
    <source>
        <dbReference type="Pfam" id="PF02771"/>
    </source>
</evidence>
<evidence type="ECO:0000256" key="8">
    <source>
        <dbReference type="ARBA" id="ARBA00023128"/>
    </source>
</evidence>
<name>A0A1J5QLY5_9ZZZZ</name>
<evidence type="ECO:0000256" key="1">
    <source>
        <dbReference type="ARBA" id="ARBA00001974"/>
    </source>
</evidence>